<organism evidence="1 2">
    <name type="scientific">Porphyromonas miyakawae</name>
    <dbReference type="NCBI Taxonomy" id="3137470"/>
    <lineage>
        <taxon>Bacteria</taxon>
        <taxon>Pseudomonadati</taxon>
        <taxon>Bacteroidota</taxon>
        <taxon>Bacteroidia</taxon>
        <taxon>Bacteroidales</taxon>
        <taxon>Porphyromonadaceae</taxon>
        <taxon>Porphyromonas</taxon>
    </lineage>
</organism>
<comment type="caution">
    <text evidence="1">The sequence shown here is derived from an EMBL/GenBank/DDBJ whole genome shotgun (WGS) entry which is preliminary data.</text>
</comment>
<sequence length="87" mass="9525">MKGDGVAVLLNKLPATDMEFLSLYAQMGTQTEGMPWLLMASLSLYLAEPSQSLNALANANVLEGACPSLRIIRGEDHYYHILHFSNA</sequence>
<accession>A0ABQ0E1X5</accession>
<dbReference type="EMBL" id="BAAFSF010000001">
    <property type="protein sequence ID" value="GAB1251668.1"/>
    <property type="molecule type" value="Genomic_DNA"/>
</dbReference>
<evidence type="ECO:0000313" key="1">
    <source>
        <dbReference type="EMBL" id="GAB1251668.1"/>
    </source>
</evidence>
<name>A0ABQ0E1X5_9PORP</name>
<keyword evidence="2" id="KW-1185">Reference proteome</keyword>
<proteinExistence type="predicted"/>
<reference evidence="1 2" key="1">
    <citation type="journal article" date="2025" name="Int. J. Syst. Evol. Microbiol.">
        <title>Desulfovibrio falkowii sp. nov., Porphyromonas miyakawae sp. nov., Mediterraneibacter flintii sp. nov. and Owariibacterium komagatae gen. nov., sp. nov., isolated from human faeces.</title>
        <authorList>
            <person name="Hamaguchi T."/>
            <person name="Ohara M."/>
            <person name="Hisatomi A."/>
            <person name="Sekiguchi K."/>
            <person name="Takeda J.I."/>
            <person name="Ueyama J."/>
            <person name="Ito M."/>
            <person name="Nishiwaki H."/>
            <person name="Ogi T."/>
            <person name="Hirayama M."/>
            <person name="Ohkuma M."/>
            <person name="Sakamoto M."/>
            <person name="Ohno K."/>
        </authorList>
    </citation>
    <scope>NUCLEOTIDE SEQUENCE [LARGE SCALE GENOMIC DNA]</scope>
    <source>
        <strain evidence="1 2">13CB11C</strain>
    </source>
</reference>
<dbReference type="Proteomes" id="UP001628220">
    <property type="component" value="Unassembled WGS sequence"/>
</dbReference>
<evidence type="ECO:0000313" key="2">
    <source>
        <dbReference type="Proteomes" id="UP001628220"/>
    </source>
</evidence>
<gene>
    <name evidence="1" type="ORF">Tsumi_07720</name>
</gene>
<protein>
    <submittedName>
        <fullName evidence="1">Uncharacterized protein</fullName>
    </submittedName>
</protein>